<protein>
    <submittedName>
        <fullName evidence="1">Uncharacterized protein</fullName>
    </submittedName>
</protein>
<reference evidence="1" key="1">
    <citation type="submission" date="2019-08" db="EMBL/GenBank/DDBJ databases">
        <authorList>
            <person name="Kucharzyk K."/>
            <person name="Murdoch R.W."/>
            <person name="Higgins S."/>
            <person name="Loffler F."/>
        </authorList>
    </citation>
    <scope>NUCLEOTIDE SEQUENCE</scope>
</reference>
<name>A0A644XN93_9ZZZZ</name>
<proteinExistence type="predicted"/>
<comment type="caution">
    <text evidence="1">The sequence shown here is derived from an EMBL/GenBank/DDBJ whole genome shotgun (WGS) entry which is preliminary data.</text>
</comment>
<gene>
    <name evidence="1" type="ORF">SDC9_64053</name>
</gene>
<sequence length="153" mass="16223">MTLQLVHAADKGKIVGVEDAGRPFGKREQISRGKAAGARIVVDGSANIGFRYAKVELAAGLKKACDTLLGYGSVFAVDKGDAAVAVAVDIPHDLLHAANIVRKHGGPAVERVVERYGRYFALHKADDVRILEIDGSDHNAVAVSVFCVLVIVH</sequence>
<dbReference type="EMBL" id="VSSQ01002837">
    <property type="protein sequence ID" value="MPM17656.1"/>
    <property type="molecule type" value="Genomic_DNA"/>
</dbReference>
<evidence type="ECO:0000313" key="1">
    <source>
        <dbReference type="EMBL" id="MPM17656.1"/>
    </source>
</evidence>
<dbReference type="AlphaFoldDB" id="A0A644XN93"/>
<organism evidence="1">
    <name type="scientific">bioreactor metagenome</name>
    <dbReference type="NCBI Taxonomy" id="1076179"/>
    <lineage>
        <taxon>unclassified sequences</taxon>
        <taxon>metagenomes</taxon>
        <taxon>ecological metagenomes</taxon>
    </lineage>
</organism>
<accession>A0A644XN93</accession>